<dbReference type="SUPFAM" id="SSF55811">
    <property type="entry name" value="Nudix"/>
    <property type="match status" value="1"/>
</dbReference>
<evidence type="ECO:0000259" key="3">
    <source>
        <dbReference type="PROSITE" id="PS51462"/>
    </source>
</evidence>
<organism evidence="4 5">
    <name type="scientific">Actinoalloteichus hymeniacidonis</name>
    <dbReference type="NCBI Taxonomy" id="340345"/>
    <lineage>
        <taxon>Bacteria</taxon>
        <taxon>Bacillati</taxon>
        <taxon>Actinomycetota</taxon>
        <taxon>Actinomycetes</taxon>
        <taxon>Pseudonocardiales</taxon>
        <taxon>Pseudonocardiaceae</taxon>
        <taxon>Actinoalloteichus</taxon>
    </lineage>
</organism>
<dbReference type="EMBL" id="CP014859">
    <property type="protein sequence ID" value="AOS62331.1"/>
    <property type="molecule type" value="Genomic_DNA"/>
</dbReference>
<keyword evidence="5" id="KW-1185">Reference proteome</keyword>
<accession>A0AAC9HP08</accession>
<proteinExistence type="predicted"/>
<dbReference type="InterPro" id="IPR015797">
    <property type="entry name" value="NUDIX_hydrolase-like_dom_sf"/>
</dbReference>
<sequence length="131" mass="14739">MMIDKIAWIRFENGRVLSARTRGRDTFYFPGGKREPGESDLDTLIREVREELSVDVEPATAVHVGTFEAQAHNRPIGDLVRITCYTADVVGTPIASMEIEEIALLSYADRDRVSAVDKIAFDHFREQGLLD</sequence>
<protein>
    <submittedName>
        <fullName evidence="4">NUDIX family protein</fullName>
    </submittedName>
</protein>
<evidence type="ECO:0000256" key="2">
    <source>
        <dbReference type="ARBA" id="ARBA00022801"/>
    </source>
</evidence>
<evidence type="ECO:0000313" key="4">
    <source>
        <dbReference type="EMBL" id="AOS62331.1"/>
    </source>
</evidence>
<dbReference type="KEGG" id="ahm:TL08_07565"/>
<dbReference type="PANTHER" id="PTHR43046">
    <property type="entry name" value="GDP-MANNOSE MANNOSYL HYDROLASE"/>
    <property type="match status" value="1"/>
</dbReference>
<dbReference type="PROSITE" id="PS51462">
    <property type="entry name" value="NUDIX"/>
    <property type="match status" value="1"/>
</dbReference>
<comment type="cofactor">
    <cofactor evidence="1">
        <name>Mg(2+)</name>
        <dbReference type="ChEBI" id="CHEBI:18420"/>
    </cofactor>
</comment>
<dbReference type="AlphaFoldDB" id="A0AAC9HP08"/>
<dbReference type="Gene3D" id="3.90.79.10">
    <property type="entry name" value="Nucleoside Triphosphate Pyrophosphohydrolase"/>
    <property type="match status" value="1"/>
</dbReference>
<evidence type="ECO:0000256" key="1">
    <source>
        <dbReference type="ARBA" id="ARBA00001946"/>
    </source>
</evidence>
<gene>
    <name evidence="4" type="ORF">TL08_07565</name>
</gene>
<reference evidence="5" key="1">
    <citation type="submission" date="2016-03" db="EMBL/GenBank/DDBJ databases">
        <title>Complete genome sequence of the type strain Actinoalloteichus hymeniacidonis DSM 45092.</title>
        <authorList>
            <person name="Schaffert L."/>
            <person name="Albersmeier A."/>
            <person name="Winkler A."/>
            <person name="Kalinowski J."/>
            <person name="Zotchev S."/>
            <person name="Ruckert C."/>
        </authorList>
    </citation>
    <scope>NUCLEOTIDE SEQUENCE [LARGE SCALE GENOMIC DNA]</scope>
    <source>
        <strain evidence="5">HPA177(T) (DSM 45092(T))</strain>
    </source>
</reference>
<dbReference type="PANTHER" id="PTHR43046:SF2">
    <property type="entry name" value="8-OXO-DGTP DIPHOSPHATASE-RELATED"/>
    <property type="match status" value="1"/>
</dbReference>
<name>A0AAC9HP08_9PSEU</name>
<keyword evidence="2" id="KW-0378">Hydrolase</keyword>
<dbReference type="GO" id="GO:0016787">
    <property type="term" value="F:hydrolase activity"/>
    <property type="evidence" value="ECO:0007669"/>
    <property type="project" value="UniProtKB-KW"/>
</dbReference>
<dbReference type="CDD" id="cd04690">
    <property type="entry name" value="NUDIX_Hydrolase"/>
    <property type="match status" value="1"/>
</dbReference>
<dbReference type="Proteomes" id="UP000095210">
    <property type="component" value="Chromosome"/>
</dbReference>
<feature type="domain" description="Nudix hydrolase" evidence="3">
    <location>
        <begin position="1"/>
        <end position="131"/>
    </location>
</feature>
<dbReference type="InterPro" id="IPR000086">
    <property type="entry name" value="NUDIX_hydrolase_dom"/>
</dbReference>
<dbReference type="Pfam" id="PF00293">
    <property type="entry name" value="NUDIX"/>
    <property type="match status" value="1"/>
</dbReference>
<evidence type="ECO:0000313" key="5">
    <source>
        <dbReference type="Proteomes" id="UP000095210"/>
    </source>
</evidence>